<reference evidence="1" key="1">
    <citation type="submission" date="2016-03" db="EMBL/GenBank/DDBJ databases">
        <authorList>
            <person name="Ploux O."/>
        </authorList>
    </citation>
    <scope>NUCLEOTIDE SEQUENCE</scope>
    <source>
        <strain evidence="1">UC10</strain>
    </source>
</reference>
<evidence type="ECO:0000313" key="1">
    <source>
        <dbReference type="EMBL" id="SBV37670.1"/>
    </source>
</evidence>
<sequence length="166" mass="18828">MATQFEEWRSELLHVGNIVQDADHSIGWDEREDRFNRYIEMLDALTGEEGFEHVLAVFESLQAEDDYGAYQTAGHAAWRFGEIPYCKALIHELPRLIVALPYWAGDFLVSIANAQGTKDEPTIRVFNDLLFELDPTTKQGIIGFIRREEAPGGWLCNRVGVLGNNT</sequence>
<accession>A0A1Y5Q5Y2</accession>
<dbReference type="AlphaFoldDB" id="A0A1Y5Q5Y2"/>
<protein>
    <recommendedName>
        <fullName evidence="2">Immunity protein 30 domain-containing protein</fullName>
    </recommendedName>
</protein>
<evidence type="ECO:0008006" key="2">
    <source>
        <dbReference type="Google" id="ProtNLM"/>
    </source>
</evidence>
<proteinExistence type="predicted"/>
<dbReference type="EMBL" id="FLTS01000001">
    <property type="protein sequence ID" value="SBV37670.1"/>
    <property type="molecule type" value="Genomic_DNA"/>
</dbReference>
<organism evidence="1">
    <name type="scientific">uncultured Stenotrophomonas sp</name>
    <dbReference type="NCBI Taxonomy" id="165438"/>
    <lineage>
        <taxon>Bacteria</taxon>
        <taxon>Pseudomonadati</taxon>
        <taxon>Pseudomonadota</taxon>
        <taxon>Gammaproteobacteria</taxon>
        <taxon>Lysobacterales</taxon>
        <taxon>Lysobacteraceae</taxon>
        <taxon>Stenotrophomonas</taxon>
        <taxon>environmental samples</taxon>
    </lineage>
</organism>
<name>A0A1Y5Q5Y2_9GAMM</name>
<gene>
    <name evidence="1" type="ORF">STPYR_12613</name>
</gene>